<keyword evidence="1" id="KW-1133">Transmembrane helix</keyword>
<gene>
    <name evidence="2" type="ORF">M9458_019593</name>
</gene>
<dbReference type="AlphaFoldDB" id="A0ABD0QDE3"/>
<comment type="caution">
    <text evidence="2">The sequence shown here is derived from an EMBL/GenBank/DDBJ whole genome shotgun (WGS) entry which is preliminary data.</text>
</comment>
<keyword evidence="1" id="KW-0812">Transmembrane</keyword>
<evidence type="ECO:0000313" key="2">
    <source>
        <dbReference type="EMBL" id="KAL0183897.1"/>
    </source>
</evidence>
<proteinExistence type="predicted"/>
<keyword evidence="3" id="KW-1185">Reference proteome</keyword>
<feature type="transmembrane region" description="Helical" evidence="1">
    <location>
        <begin position="6"/>
        <end position="24"/>
    </location>
</feature>
<keyword evidence="1" id="KW-0472">Membrane</keyword>
<feature type="non-terminal residue" evidence="2">
    <location>
        <position position="50"/>
    </location>
</feature>
<reference evidence="2 3" key="1">
    <citation type="submission" date="2024-05" db="EMBL/GenBank/DDBJ databases">
        <title>Genome sequencing and assembly of Indian major carp, Cirrhinus mrigala (Hamilton, 1822).</title>
        <authorList>
            <person name="Mohindra V."/>
            <person name="Chowdhury L.M."/>
            <person name="Lal K."/>
            <person name="Jena J.K."/>
        </authorList>
    </citation>
    <scope>NUCLEOTIDE SEQUENCE [LARGE SCALE GENOMIC DNA]</scope>
    <source>
        <strain evidence="2">CM1030</strain>
        <tissue evidence="2">Blood</tissue>
    </source>
</reference>
<evidence type="ECO:0000313" key="3">
    <source>
        <dbReference type="Proteomes" id="UP001529510"/>
    </source>
</evidence>
<organism evidence="2 3">
    <name type="scientific">Cirrhinus mrigala</name>
    <name type="common">Mrigala</name>
    <dbReference type="NCBI Taxonomy" id="683832"/>
    <lineage>
        <taxon>Eukaryota</taxon>
        <taxon>Metazoa</taxon>
        <taxon>Chordata</taxon>
        <taxon>Craniata</taxon>
        <taxon>Vertebrata</taxon>
        <taxon>Euteleostomi</taxon>
        <taxon>Actinopterygii</taxon>
        <taxon>Neopterygii</taxon>
        <taxon>Teleostei</taxon>
        <taxon>Ostariophysi</taxon>
        <taxon>Cypriniformes</taxon>
        <taxon>Cyprinidae</taxon>
        <taxon>Labeoninae</taxon>
        <taxon>Labeonini</taxon>
        <taxon>Cirrhinus</taxon>
    </lineage>
</organism>
<dbReference type="Proteomes" id="UP001529510">
    <property type="component" value="Unassembled WGS sequence"/>
</dbReference>
<accession>A0ABD0QDE3</accession>
<protein>
    <submittedName>
        <fullName evidence="2">Uncharacterized protein</fullName>
    </submittedName>
</protein>
<feature type="non-terminal residue" evidence="2">
    <location>
        <position position="1"/>
    </location>
</feature>
<name>A0ABD0QDE3_CIRMR</name>
<sequence>DRVQMVALFLVAGEICVGLFKTFFQLGEGSTFVQLMCICAVLNGRQIRGA</sequence>
<dbReference type="EMBL" id="JAMKFB020000009">
    <property type="protein sequence ID" value="KAL0183897.1"/>
    <property type="molecule type" value="Genomic_DNA"/>
</dbReference>
<evidence type="ECO:0000256" key="1">
    <source>
        <dbReference type="SAM" id="Phobius"/>
    </source>
</evidence>